<evidence type="ECO:0000256" key="7">
    <source>
        <dbReference type="ARBA" id="ARBA00023049"/>
    </source>
</evidence>
<comment type="subcellular location">
    <subcellularLocation>
        <location evidence="8">Periplasm</location>
    </subcellularLocation>
</comment>
<name>A0A7W3IIU4_9GAMM</name>
<keyword evidence="6 8" id="KW-0862">Zinc</keyword>
<keyword evidence="11" id="KW-1185">Reference proteome</keyword>
<dbReference type="EMBL" id="JACGXS010000003">
    <property type="protein sequence ID" value="MBA8682009.1"/>
    <property type="molecule type" value="Genomic_DNA"/>
</dbReference>
<dbReference type="GO" id="GO:0016020">
    <property type="term" value="C:membrane"/>
    <property type="evidence" value="ECO:0007669"/>
    <property type="project" value="InterPro"/>
</dbReference>
<comment type="cofactor">
    <cofactor evidence="8">
        <name>Zn(2+)</name>
        <dbReference type="ChEBI" id="CHEBI:29105"/>
    </cofactor>
    <text evidence="8">Binds 1 zinc ion per subunit.</text>
</comment>
<proteinExistence type="inferred from homology"/>
<comment type="similarity">
    <text evidence="8">Belongs to the peptidase M48 family. BepA subfamily.</text>
</comment>
<comment type="caution">
    <text evidence="10">The sequence shown here is derived from an EMBL/GenBank/DDBJ whole genome shotgun (WGS) entry which is preliminary data.</text>
</comment>
<feature type="active site" evidence="8">
    <location>
        <position position="157"/>
    </location>
</feature>
<keyword evidence="1 8" id="KW-0645">Protease</keyword>
<protein>
    <recommendedName>
        <fullName evidence="8">Putative beta-barrel assembly-enhancing protease</fullName>
        <ecNumber evidence="8">3.4.-.-</ecNumber>
    </recommendedName>
</protein>
<keyword evidence="4 8" id="KW-0574">Periplasm</keyword>
<dbReference type="GO" id="GO:0051603">
    <property type="term" value="P:proteolysis involved in protein catabolic process"/>
    <property type="evidence" value="ECO:0007669"/>
    <property type="project" value="TreeGrafter"/>
</dbReference>
<gene>
    <name evidence="10" type="ORF">H4O11_09345</name>
</gene>
<keyword evidence="7 8" id="KW-0482">Metalloprotease</keyword>
<dbReference type="InterPro" id="IPR051156">
    <property type="entry name" value="Mito/Outer_Membr_Metalloprot"/>
</dbReference>
<keyword evidence="2 8" id="KW-0479">Metal-binding</keyword>
<dbReference type="InterPro" id="IPR011990">
    <property type="entry name" value="TPR-like_helical_dom_sf"/>
</dbReference>
<evidence type="ECO:0000313" key="11">
    <source>
        <dbReference type="Proteomes" id="UP000547058"/>
    </source>
</evidence>
<feature type="signal peptide" evidence="8">
    <location>
        <begin position="1"/>
        <end position="49"/>
    </location>
</feature>
<dbReference type="PANTHER" id="PTHR22726">
    <property type="entry name" value="METALLOENDOPEPTIDASE OMA1"/>
    <property type="match status" value="1"/>
</dbReference>
<accession>A0A7W3IIU4</accession>
<feature type="binding site" evidence="8">
    <location>
        <position position="156"/>
    </location>
    <ligand>
        <name>Zn(2+)</name>
        <dbReference type="ChEBI" id="CHEBI:29105"/>
        <note>catalytic</note>
    </ligand>
</feature>
<evidence type="ECO:0000256" key="3">
    <source>
        <dbReference type="ARBA" id="ARBA00022729"/>
    </source>
</evidence>
<evidence type="ECO:0000259" key="9">
    <source>
        <dbReference type="Pfam" id="PF01435"/>
    </source>
</evidence>
<comment type="function">
    <text evidence="8">Functions as both a chaperone and a metalloprotease. Maintains the integrity of the outer membrane by promoting either the assembly or the elimination of outer membrane proteins, depending on their folding state.</text>
</comment>
<reference evidence="10 11" key="1">
    <citation type="submission" date="2020-08" db="EMBL/GenBank/DDBJ databases">
        <title>Stenotrophomonas tumulicola JCM 30961.</title>
        <authorList>
            <person name="Deng Y."/>
        </authorList>
    </citation>
    <scope>NUCLEOTIDE SEQUENCE [LARGE SCALE GENOMIC DNA]</scope>
    <source>
        <strain evidence="10 11">JCM 30961</strain>
    </source>
</reference>
<evidence type="ECO:0000256" key="5">
    <source>
        <dbReference type="ARBA" id="ARBA00022801"/>
    </source>
</evidence>
<dbReference type="GO" id="GO:0008270">
    <property type="term" value="F:zinc ion binding"/>
    <property type="evidence" value="ECO:0007669"/>
    <property type="project" value="UniProtKB-UniRule"/>
</dbReference>
<dbReference type="CDD" id="cd07324">
    <property type="entry name" value="M48C_Oma1-like"/>
    <property type="match status" value="1"/>
</dbReference>
<evidence type="ECO:0000256" key="6">
    <source>
        <dbReference type="ARBA" id="ARBA00022833"/>
    </source>
</evidence>
<dbReference type="EC" id="3.4.-.-" evidence="8"/>
<feature type="active site" description="Proton donor" evidence="8">
    <location>
        <position position="230"/>
    </location>
</feature>
<dbReference type="Gene3D" id="1.25.40.10">
    <property type="entry name" value="Tetratricopeptide repeat domain"/>
    <property type="match status" value="1"/>
</dbReference>
<dbReference type="PANTHER" id="PTHR22726:SF1">
    <property type="entry name" value="METALLOENDOPEPTIDASE OMA1, MITOCHONDRIAL"/>
    <property type="match status" value="1"/>
</dbReference>
<keyword evidence="3 8" id="KW-0732">Signal</keyword>
<evidence type="ECO:0000256" key="4">
    <source>
        <dbReference type="ARBA" id="ARBA00022764"/>
    </source>
</evidence>
<dbReference type="InterPro" id="IPR001915">
    <property type="entry name" value="Peptidase_M48"/>
</dbReference>
<dbReference type="HAMAP" id="MF_00997">
    <property type="entry name" value="Protease_BepA"/>
    <property type="match status" value="1"/>
</dbReference>
<feature type="binding site" evidence="8">
    <location>
        <position position="160"/>
    </location>
    <ligand>
        <name>Zn(2+)</name>
        <dbReference type="ChEBI" id="CHEBI:29105"/>
        <note>catalytic</note>
    </ligand>
</feature>
<dbReference type="Pfam" id="PF01435">
    <property type="entry name" value="Peptidase_M48"/>
    <property type="match status" value="1"/>
</dbReference>
<evidence type="ECO:0000256" key="1">
    <source>
        <dbReference type="ARBA" id="ARBA00022670"/>
    </source>
</evidence>
<dbReference type="Gene3D" id="3.30.2010.10">
    <property type="entry name" value="Metalloproteases ('zincins'), catalytic domain"/>
    <property type="match status" value="1"/>
</dbReference>
<keyword evidence="5 8" id="KW-0378">Hydrolase</keyword>
<evidence type="ECO:0000256" key="2">
    <source>
        <dbReference type="ARBA" id="ARBA00022723"/>
    </source>
</evidence>
<dbReference type="SUPFAM" id="SSF48452">
    <property type="entry name" value="TPR-like"/>
    <property type="match status" value="1"/>
</dbReference>
<organism evidence="10 11">
    <name type="scientific">Stenotrophomonas tumulicola</name>
    <dbReference type="NCBI Taxonomy" id="1685415"/>
    <lineage>
        <taxon>Bacteria</taxon>
        <taxon>Pseudomonadati</taxon>
        <taxon>Pseudomonadota</taxon>
        <taxon>Gammaproteobacteria</taxon>
        <taxon>Lysobacterales</taxon>
        <taxon>Lysobacteraceae</taxon>
        <taxon>Stenotrophomonas</taxon>
    </lineage>
</organism>
<dbReference type="AlphaFoldDB" id="A0A7W3IIU4"/>
<dbReference type="Proteomes" id="UP000547058">
    <property type="component" value="Unassembled WGS sequence"/>
</dbReference>
<dbReference type="GO" id="GO:0004222">
    <property type="term" value="F:metalloendopeptidase activity"/>
    <property type="evidence" value="ECO:0007669"/>
    <property type="project" value="InterPro"/>
</dbReference>
<evidence type="ECO:0000313" key="10">
    <source>
        <dbReference type="EMBL" id="MBA8682009.1"/>
    </source>
</evidence>
<evidence type="ECO:0000256" key="8">
    <source>
        <dbReference type="HAMAP-Rule" id="MF_00997"/>
    </source>
</evidence>
<feature type="chain" id="PRO_5031654744" description="Putative beta-barrel assembly-enhancing protease" evidence="8">
    <location>
        <begin position="50"/>
        <end position="575"/>
    </location>
</feature>
<dbReference type="InterPro" id="IPR030873">
    <property type="entry name" value="Protease_BepA"/>
</dbReference>
<feature type="domain" description="Peptidase M48" evidence="9">
    <location>
        <begin position="93"/>
        <end position="285"/>
    </location>
</feature>
<feature type="binding site" evidence="8">
    <location>
        <position position="226"/>
    </location>
    <ligand>
        <name>Zn(2+)</name>
        <dbReference type="ChEBI" id="CHEBI:29105"/>
        <note>catalytic</note>
    </ligand>
</feature>
<sequence precursor="true">MPWPQHCGLTIGFPAACHAAGCCPRNDCLRPLLLSAALTLALAMPLANAQDSLPDIGSSAGELLTPARQAEYGGMMLRELRNYGYLLDDPMVTEWLQGIGARLGSNSAQPRQSYTFFMMKDRQINAFATLGGYIGVNAGLVLTAEREDEVAAVLSHEIAHVTQQHVLRGVERAQRDQIPILLGMLAAIVAAQQAGGNSSGDATMASIASGMGLMQQRQIDYTRSNESEADRLGIRTLARSGYDVDAMAGFFERMSASMRGNDGGYNVPDFLRTHPVNTTRISEAKLRAEQMKKDTVVLTTEVPGGVRRERVNPSDPALSEPLTRRLNLLLPPGMQVSVGQLSRGASGQFDWARERLRVLSATTPSELTREYQGLARSQKGGLSPAQRYGQALAQLNTGTGGAAGAARALAELNDADPENLWVALALGEAESRSGQAARANERFEQLLHQHPGSRPVALTYAQILNEQGGPAAGQRAQAMLRPMLSQSSNDPVFQQRFARASELAGDAHRASEAYAEAAFLSGRPEQALMQLQALKRQPGLDYITRARVDARIETITPSVLEMRRQGINDPELERR</sequence>
<dbReference type="GO" id="GO:0042597">
    <property type="term" value="C:periplasmic space"/>
    <property type="evidence" value="ECO:0007669"/>
    <property type="project" value="UniProtKB-SubCell"/>
</dbReference>